<dbReference type="AlphaFoldDB" id="A0A6A9QHM3"/>
<dbReference type="Proteomes" id="UP000440125">
    <property type="component" value="Unassembled WGS sequence"/>
</dbReference>
<keyword evidence="2" id="KW-1185">Reference proteome</keyword>
<proteinExistence type="predicted"/>
<dbReference type="RefSeq" id="WP_155864154.1">
    <property type="nucleotide sequence ID" value="NZ_WFIY01000004.1"/>
</dbReference>
<organism evidence="1 2">
    <name type="scientific">Acidianus infernus</name>
    <dbReference type="NCBI Taxonomy" id="12915"/>
    <lineage>
        <taxon>Archaea</taxon>
        <taxon>Thermoproteota</taxon>
        <taxon>Thermoprotei</taxon>
        <taxon>Sulfolobales</taxon>
        <taxon>Sulfolobaceae</taxon>
        <taxon>Acidianus</taxon>
    </lineage>
</organism>
<dbReference type="OrthoDB" id="37011at2157"/>
<accession>A0A6A9QHM3</accession>
<dbReference type="EMBL" id="WFIY01000004">
    <property type="protein sequence ID" value="MUM65734.1"/>
    <property type="molecule type" value="Genomic_DNA"/>
</dbReference>
<sequence>MNNALVTFLFLIITISMALGILVYYSTSSSLIEAKTNPLYIAEDYSKGLEVSSTQPVINYIIPQHKCQPINFTVNFILTVNIPGYQGGKLYLIPFLMPSNYNPYYYVPTSIPNQVSNPNYVGYVSIKIGDTQLKPILFNNNVYFLNQQQGKIEAYAFCICNGQTLNVTFVTSPNETPVIWIIANICGQMYRLAYPYFISLSKGINTANGIITSAPLTYYELYQKELGCLSILFSSSSRGFVKIYGNDEIKTNHGNIGYFANEGCLQIVGDVKFCNVCTLYLSKGIEVHVGDHCPIPKCCKIEYVPPCPCVFVNPIYQYYNPSNYQQELQSEINSVKFCKCTAHDSSCINNKFIKYCDGILYICKPIKFCNQLCIEKSSPIHTKCIIFKCPVIFSNGFVDQSCVNLRFCKCVVSEGCTSVISNAELVFEKGVLFNCTTNKNVGKLILTSTHKQSCGIQIISCGPFIAYFECAPKGKSLVELRGVHLQDKNNIISFTAKCIEICGVDTICSCYPLFIQAPSYPTIGFNNVTICGGLVLKSGCHTTLTFTGCNKLCVKKGPLIIDTGSCSSLTMARNSQINVCGYSLIKVNNIKLDGGAKLVTSKYDLFYGCRVDFCGNELIVCNYQPPQGKLSQITVYPTITSSFGVAGWFSVFPNNTEVNYLNIKLSNSTCTFCMFLNISPLNNGKYNITPIIHPSSVILPSSGSGAKPACLIVEQGAKIFYNIYVSFISTCEVRISIYLYIPCSNEPYYYSTYTWYSGGRSFGYIGVPKDSHLSISLYDEPTYQVLLYEEAQPQAVNLMENCGPYVKLNLNCKTPVEYFYLISSCINDNILTPTYSTMGNEYCMYHVTYLC</sequence>
<comment type="caution">
    <text evidence="1">The sequence shown here is derived from an EMBL/GenBank/DDBJ whole genome shotgun (WGS) entry which is preliminary data.</text>
</comment>
<evidence type="ECO:0000313" key="2">
    <source>
        <dbReference type="Proteomes" id="UP000440125"/>
    </source>
</evidence>
<protein>
    <submittedName>
        <fullName evidence="1">Uncharacterized protein</fullName>
    </submittedName>
</protein>
<evidence type="ECO:0000313" key="1">
    <source>
        <dbReference type="EMBL" id="MUM65734.1"/>
    </source>
</evidence>
<gene>
    <name evidence="1" type="ORF">D1867_10875</name>
</gene>
<name>A0A6A9QHM3_ACIIN</name>
<reference evidence="1 2" key="1">
    <citation type="submission" date="2019-10" db="EMBL/GenBank/DDBJ databases">
        <title>Genome Sequences from Six Type Strain Members of the Archaeal Family Sulfolobaceae: Acidianus ambivalens, Acidianus infernus, Metallosphaera prunae, Stygiolobus azoricus, Sulfolobus metallicus, and Sulfurisphaera ohwakuensis.</title>
        <authorList>
            <person name="Counts J.A."/>
            <person name="Kelly R.M."/>
        </authorList>
    </citation>
    <scope>NUCLEOTIDE SEQUENCE [LARGE SCALE GENOMIC DNA]</scope>
    <source>
        <strain evidence="1 2">DSM 3191</strain>
    </source>
</reference>